<reference evidence="3 4" key="1">
    <citation type="submission" date="2014-06" db="EMBL/GenBank/DDBJ databases">
        <authorList>
            <person name="Swart Estienne"/>
        </authorList>
    </citation>
    <scope>NUCLEOTIDE SEQUENCE [LARGE SCALE GENOMIC DNA]</scope>
    <source>
        <strain evidence="3 4">130c</strain>
    </source>
</reference>
<evidence type="ECO:0000313" key="3">
    <source>
        <dbReference type="EMBL" id="CDW88852.1"/>
    </source>
</evidence>
<name>A0A078B6B7_STYLE</name>
<evidence type="ECO:0000256" key="1">
    <source>
        <dbReference type="SAM" id="Coils"/>
    </source>
</evidence>
<feature type="region of interest" description="Disordered" evidence="2">
    <location>
        <begin position="66"/>
        <end position="101"/>
    </location>
</feature>
<keyword evidence="4" id="KW-1185">Reference proteome</keyword>
<protein>
    <submittedName>
        <fullName evidence="3">Uncharacterized protein</fullName>
    </submittedName>
</protein>
<keyword evidence="1" id="KW-0175">Coiled coil</keyword>
<gene>
    <name evidence="3" type="primary">Contig13604.g14510</name>
    <name evidence="3" type="ORF">STYLEM_17977</name>
</gene>
<proteinExistence type="predicted"/>
<dbReference type="InParanoid" id="A0A078B6B7"/>
<evidence type="ECO:0000313" key="4">
    <source>
        <dbReference type="Proteomes" id="UP000039865"/>
    </source>
</evidence>
<dbReference type="OrthoDB" id="307010at2759"/>
<dbReference type="Proteomes" id="UP000039865">
    <property type="component" value="Unassembled WGS sequence"/>
</dbReference>
<dbReference type="OMA" id="YMIESSH"/>
<evidence type="ECO:0000256" key="2">
    <source>
        <dbReference type="SAM" id="MobiDB-lite"/>
    </source>
</evidence>
<dbReference type="EMBL" id="CCKQ01016960">
    <property type="protein sequence ID" value="CDW88852.1"/>
    <property type="molecule type" value="Genomic_DNA"/>
</dbReference>
<feature type="coiled-coil region" evidence="1">
    <location>
        <begin position="227"/>
        <end position="254"/>
    </location>
</feature>
<dbReference type="AlphaFoldDB" id="A0A078B6B7"/>
<accession>A0A078B6B7</accession>
<sequence length="466" mass="56548">MKLIRDNKHLFEEYYDQDELLKEKLGLIQHLKSVTNYHERINLEDSAAVQKEAKSFIKRIVKEKEEREKKKQSFQKQQEDKQQKELQEIERKKEEERLKMEEDYKQKKQEIIHKMKEKEEQRKKFRDDTAVAVKQVMRAQPLYMVIEQKYKEEVELPELDQQKEKLKNLRNFYKPIQELNIDKHQQNYDIQKRQMETDIKRQRDLTTRSMKDHIAGLKYKPHLTDFKDEQRQKMVEEEERLREEKRKIQEKIGNYAKYVKEMYWPKVSDIKRQELQVLKSSILTQPRKRSYSAKKKLVPSLNDDQEYMIESSHNGLSNVHSLPQLSSIGGYTPQQIQSKKKLNWEGKKKRQESEIYERRNQVEMIKSVDYLKDQRFKRDLDGKRPKIIDDRIMDKYLNDQNMTEHQRLEEIRRRAYIMEQRAQMDEKLIRNSIKGGDPQLSVEKTIAVNDMYLDAIQAKLKILDQI</sequence>
<organism evidence="3 4">
    <name type="scientific">Stylonychia lemnae</name>
    <name type="common">Ciliate</name>
    <dbReference type="NCBI Taxonomy" id="5949"/>
    <lineage>
        <taxon>Eukaryota</taxon>
        <taxon>Sar</taxon>
        <taxon>Alveolata</taxon>
        <taxon>Ciliophora</taxon>
        <taxon>Intramacronucleata</taxon>
        <taxon>Spirotrichea</taxon>
        <taxon>Stichotrichia</taxon>
        <taxon>Sporadotrichida</taxon>
        <taxon>Oxytrichidae</taxon>
        <taxon>Stylonychinae</taxon>
        <taxon>Stylonychia</taxon>
    </lineage>
</organism>